<comment type="catalytic activity">
    <reaction evidence="1">
        <text>ATP + protein L-histidine = ADP + protein N-phospho-L-histidine.</text>
        <dbReference type="EC" id="2.7.13.3"/>
    </reaction>
</comment>
<name>A0A285ND52_9HYPH</name>
<dbReference type="Gene3D" id="3.40.50.2300">
    <property type="match status" value="1"/>
</dbReference>
<dbReference type="Pfam" id="PF00072">
    <property type="entry name" value="Response_reg"/>
    <property type="match status" value="1"/>
</dbReference>
<keyword evidence="11" id="KW-1185">Reference proteome</keyword>
<feature type="transmembrane region" description="Helical" evidence="7">
    <location>
        <begin position="166"/>
        <end position="187"/>
    </location>
</feature>
<accession>A0A285ND52</accession>
<feature type="transmembrane region" description="Helical" evidence="7">
    <location>
        <begin position="48"/>
        <end position="66"/>
    </location>
</feature>
<dbReference type="InterPro" id="IPR003661">
    <property type="entry name" value="HisK_dim/P_dom"/>
</dbReference>
<evidence type="ECO:0000259" key="9">
    <source>
        <dbReference type="PROSITE" id="PS50110"/>
    </source>
</evidence>
<evidence type="ECO:0000256" key="5">
    <source>
        <dbReference type="ARBA" id="ARBA00022777"/>
    </source>
</evidence>
<dbReference type="RefSeq" id="WP_097152032.1">
    <property type="nucleotide sequence ID" value="NZ_OBEL01000001.1"/>
</dbReference>
<dbReference type="GO" id="GO:0009927">
    <property type="term" value="F:histidine phosphotransfer kinase activity"/>
    <property type="evidence" value="ECO:0007669"/>
    <property type="project" value="TreeGrafter"/>
</dbReference>
<feature type="transmembrane region" description="Helical" evidence="7">
    <location>
        <begin position="25"/>
        <end position="42"/>
    </location>
</feature>
<evidence type="ECO:0000259" key="8">
    <source>
        <dbReference type="PROSITE" id="PS50109"/>
    </source>
</evidence>
<dbReference type="Gene3D" id="3.30.565.10">
    <property type="entry name" value="Histidine kinase-like ATPase, C-terminal domain"/>
    <property type="match status" value="1"/>
</dbReference>
<evidence type="ECO:0000256" key="2">
    <source>
        <dbReference type="ARBA" id="ARBA00012438"/>
    </source>
</evidence>
<dbReference type="Pfam" id="PF02518">
    <property type="entry name" value="HATPase_c"/>
    <property type="match status" value="1"/>
</dbReference>
<keyword evidence="5 10" id="KW-0418">Kinase</keyword>
<dbReference type="GO" id="GO:0005886">
    <property type="term" value="C:plasma membrane"/>
    <property type="evidence" value="ECO:0007669"/>
    <property type="project" value="TreeGrafter"/>
</dbReference>
<dbReference type="InterPro" id="IPR005467">
    <property type="entry name" value="His_kinase_dom"/>
</dbReference>
<gene>
    <name evidence="10" type="ORF">SAMN06265368_0734</name>
</gene>
<dbReference type="SUPFAM" id="SSF55874">
    <property type="entry name" value="ATPase domain of HSP90 chaperone/DNA topoisomerase II/histidine kinase"/>
    <property type="match status" value="1"/>
</dbReference>
<dbReference type="EMBL" id="OBEL01000001">
    <property type="protein sequence ID" value="SNZ07218.1"/>
    <property type="molecule type" value="Genomic_DNA"/>
</dbReference>
<dbReference type="InterPro" id="IPR001789">
    <property type="entry name" value="Sig_transdc_resp-reg_receiver"/>
</dbReference>
<feature type="domain" description="Response regulatory" evidence="9">
    <location>
        <begin position="474"/>
        <end position="587"/>
    </location>
</feature>
<sequence length="605" mass="66466">MNFQKRLPTDVVQEHLDIFLKAPNSIYMGHIASASVLIYIAAQNNSVPVWFLWGWAVAQIVGYPILMEIWSRCCKKADRSAPDNHRWIDYMDLLCVFVGTTWGIMFFISLNEENAAHFAIQLSIAAGASSAAVRSLATFPRSFIVYSVPMLGLLVLRLLLMGGEFVLLGGLVAIFLFMLLVSGEGVMEAVSRYIAIKNENLDLADRFKKAADDADHANREKTRLLAAASHDLRQPIHAIGLYMETLPIAKMDGHSRQTLERIRNSLQTLTKLFNSLLDVSLLDAGKVKVRTSHFNLKPMLNSILDDYEPLAEIAHATLLLECDDAGVEADPVLLRRMVQNLLSNAIRYSNGGTVRLLAKGKEGDSLSIVVSDQGPGIPKEHQAVIFEEFSQLAKQKDPLADHKQDEMGQDKGLGLGLAIVRRLADLQSLTISIQSSDKGTSLAIEGLKQVAIPRKEVTQQNPMARIDALFARKHILVADDDPATLEATANLLRTWGCKVSLASGLDEIVPMTQCPDLLISDFSFEGQCTGLDIIEKARQIFEPALPAMIVSGDSSAQVQKLVENAGLLLVYKPVQPVQLRSALLEAFMSSQGEDEDAADRVKQTA</sequence>
<dbReference type="PANTHER" id="PTHR43047">
    <property type="entry name" value="TWO-COMPONENT HISTIDINE PROTEIN KINASE"/>
    <property type="match status" value="1"/>
</dbReference>
<dbReference type="EC" id="2.7.13.3" evidence="2"/>
<dbReference type="InterPro" id="IPR036097">
    <property type="entry name" value="HisK_dim/P_sf"/>
</dbReference>
<evidence type="ECO:0000256" key="4">
    <source>
        <dbReference type="ARBA" id="ARBA00022679"/>
    </source>
</evidence>
<dbReference type="CDD" id="cd00075">
    <property type="entry name" value="HATPase"/>
    <property type="match status" value="1"/>
</dbReference>
<evidence type="ECO:0000313" key="10">
    <source>
        <dbReference type="EMBL" id="SNZ07218.1"/>
    </source>
</evidence>
<dbReference type="Gene3D" id="1.10.287.130">
    <property type="match status" value="1"/>
</dbReference>
<dbReference type="GO" id="GO:0000155">
    <property type="term" value="F:phosphorelay sensor kinase activity"/>
    <property type="evidence" value="ECO:0007669"/>
    <property type="project" value="InterPro"/>
</dbReference>
<keyword evidence="7" id="KW-0812">Transmembrane</keyword>
<dbReference type="OrthoDB" id="9764438at2"/>
<dbReference type="PRINTS" id="PR00344">
    <property type="entry name" value="BCTRLSENSOR"/>
</dbReference>
<evidence type="ECO:0000256" key="3">
    <source>
        <dbReference type="ARBA" id="ARBA00022553"/>
    </source>
</evidence>
<dbReference type="SUPFAM" id="SSF47384">
    <property type="entry name" value="Homodimeric domain of signal transducing histidine kinase"/>
    <property type="match status" value="1"/>
</dbReference>
<evidence type="ECO:0000313" key="11">
    <source>
        <dbReference type="Proteomes" id="UP000219439"/>
    </source>
</evidence>
<dbReference type="AlphaFoldDB" id="A0A285ND52"/>
<organism evidence="10 11">
    <name type="scientific">Cohaesibacter gelatinilyticus</name>
    <dbReference type="NCBI Taxonomy" id="372072"/>
    <lineage>
        <taxon>Bacteria</taxon>
        <taxon>Pseudomonadati</taxon>
        <taxon>Pseudomonadota</taxon>
        <taxon>Alphaproteobacteria</taxon>
        <taxon>Hyphomicrobiales</taxon>
        <taxon>Cohaesibacteraceae</taxon>
    </lineage>
</organism>
<dbReference type="SMART" id="SM00388">
    <property type="entry name" value="HisKA"/>
    <property type="match status" value="1"/>
</dbReference>
<dbReference type="SUPFAM" id="SSF52172">
    <property type="entry name" value="CheY-like"/>
    <property type="match status" value="1"/>
</dbReference>
<feature type="domain" description="Histidine kinase" evidence="8">
    <location>
        <begin position="227"/>
        <end position="445"/>
    </location>
</feature>
<dbReference type="PROSITE" id="PS50109">
    <property type="entry name" value="HIS_KIN"/>
    <property type="match status" value="1"/>
</dbReference>
<keyword evidence="7" id="KW-0472">Membrane</keyword>
<dbReference type="InterPro" id="IPR004358">
    <property type="entry name" value="Sig_transdc_His_kin-like_C"/>
</dbReference>
<reference evidence="10 11" key="1">
    <citation type="submission" date="2017-09" db="EMBL/GenBank/DDBJ databases">
        <authorList>
            <person name="Ehlers B."/>
            <person name="Leendertz F.H."/>
        </authorList>
    </citation>
    <scope>NUCLEOTIDE SEQUENCE [LARGE SCALE GENOMIC DNA]</scope>
    <source>
        <strain evidence="10 11">DSM 18289</strain>
    </source>
</reference>
<feature type="transmembrane region" description="Helical" evidence="7">
    <location>
        <begin position="87"/>
        <end position="109"/>
    </location>
</feature>
<dbReference type="CDD" id="cd00082">
    <property type="entry name" value="HisKA"/>
    <property type="match status" value="1"/>
</dbReference>
<dbReference type="SMART" id="SM00448">
    <property type="entry name" value="REC"/>
    <property type="match status" value="1"/>
</dbReference>
<keyword evidence="3 6" id="KW-0597">Phosphoprotein</keyword>
<keyword evidence="4" id="KW-0808">Transferase</keyword>
<dbReference type="InterPro" id="IPR036890">
    <property type="entry name" value="HATPase_C_sf"/>
</dbReference>
<dbReference type="SMART" id="SM00387">
    <property type="entry name" value="HATPase_c"/>
    <property type="match status" value="1"/>
</dbReference>
<dbReference type="PANTHER" id="PTHR43047:SF72">
    <property type="entry name" value="OSMOSENSING HISTIDINE PROTEIN KINASE SLN1"/>
    <property type="match status" value="1"/>
</dbReference>
<dbReference type="PROSITE" id="PS50110">
    <property type="entry name" value="RESPONSE_REGULATORY"/>
    <property type="match status" value="1"/>
</dbReference>
<feature type="modified residue" description="4-aspartylphosphate" evidence="6">
    <location>
        <position position="521"/>
    </location>
</feature>
<protein>
    <recommendedName>
        <fullName evidence="2">histidine kinase</fullName>
        <ecNumber evidence="2">2.7.13.3</ecNumber>
    </recommendedName>
</protein>
<keyword evidence="7" id="KW-1133">Transmembrane helix</keyword>
<proteinExistence type="predicted"/>
<dbReference type="InterPro" id="IPR003594">
    <property type="entry name" value="HATPase_dom"/>
</dbReference>
<evidence type="ECO:0000256" key="1">
    <source>
        <dbReference type="ARBA" id="ARBA00000085"/>
    </source>
</evidence>
<dbReference type="InterPro" id="IPR011006">
    <property type="entry name" value="CheY-like_superfamily"/>
</dbReference>
<feature type="transmembrane region" description="Helical" evidence="7">
    <location>
        <begin position="143"/>
        <end position="160"/>
    </location>
</feature>
<dbReference type="Proteomes" id="UP000219439">
    <property type="component" value="Unassembled WGS sequence"/>
</dbReference>
<evidence type="ECO:0000256" key="7">
    <source>
        <dbReference type="SAM" id="Phobius"/>
    </source>
</evidence>
<dbReference type="Pfam" id="PF00512">
    <property type="entry name" value="HisKA"/>
    <property type="match status" value="1"/>
</dbReference>
<evidence type="ECO:0000256" key="6">
    <source>
        <dbReference type="PROSITE-ProRule" id="PRU00169"/>
    </source>
</evidence>